<dbReference type="InterPro" id="IPR032801">
    <property type="entry name" value="PXL2A/B/C"/>
</dbReference>
<dbReference type="AlphaFoldDB" id="A0AAD3E3X8"/>
<dbReference type="PANTHER" id="PTHR28630">
    <property type="match status" value="1"/>
</dbReference>
<sequence length="271" mass="28643">MLVSGPQVRPAASARVTNRSSRCVVRARASAEYETLRGKTVYKASSGEPVELLSLWDASSGSKAVIPFLTHFADLSSWEYAQQLLKLLPTLEASDVRVLVVGLGSVGNAQAFSRALSFPPSRLLACPSPDLYRALGFSPGLAPDLPLSPALKLLPMLAGLGSPGTLQEVLRGYTGDPSAPALFPSPSPFDLLGGPGALRPMELATRRLFNMGGILPAWGDLAPPDPRLLTQQGGTLVFSGTSLLLKHVDSGILRYADPRVVMQAALGAEFR</sequence>
<protein>
    <submittedName>
        <fullName evidence="1">Uncharacterized protein</fullName>
    </submittedName>
</protein>
<organism evidence="1 2">
    <name type="scientific">Astrephomene gubernaculifera</name>
    <dbReference type="NCBI Taxonomy" id="47775"/>
    <lineage>
        <taxon>Eukaryota</taxon>
        <taxon>Viridiplantae</taxon>
        <taxon>Chlorophyta</taxon>
        <taxon>core chlorophytes</taxon>
        <taxon>Chlorophyceae</taxon>
        <taxon>CS clade</taxon>
        <taxon>Chlamydomonadales</taxon>
        <taxon>Astrephomenaceae</taxon>
        <taxon>Astrephomene</taxon>
    </lineage>
</organism>
<evidence type="ECO:0000313" key="2">
    <source>
        <dbReference type="Proteomes" id="UP001054857"/>
    </source>
</evidence>
<dbReference type="Pfam" id="PF13911">
    <property type="entry name" value="AhpC-TSA_2"/>
    <property type="match status" value="1"/>
</dbReference>
<accession>A0AAD3E3X8</accession>
<gene>
    <name evidence="1" type="ORF">Agub_g16043</name>
</gene>
<evidence type="ECO:0000313" key="1">
    <source>
        <dbReference type="EMBL" id="GFR53261.1"/>
    </source>
</evidence>
<reference evidence="1 2" key="1">
    <citation type="journal article" date="2021" name="Sci. Rep.">
        <title>Genome sequencing of the multicellular alga Astrephomene provides insights into convergent evolution of germ-soma differentiation.</title>
        <authorList>
            <person name="Yamashita S."/>
            <person name="Yamamoto K."/>
            <person name="Matsuzaki R."/>
            <person name="Suzuki S."/>
            <person name="Yamaguchi H."/>
            <person name="Hirooka S."/>
            <person name="Minakuchi Y."/>
            <person name="Miyagishima S."/>
            <person name="Kawachi M."/>
            <person name="Toyoda A."/>
            <person name="Nozaki H."/>
        </authorList>
    </citation>
    <scope>NUCLEOTIDE SEQUENCE [LARGE SCALE GENOMIC DNA]</scope>
    <source>
        <strain evidence="1 2">NIES-4017</strain>
    </source>
</reference>
<proteinExistence type="predicted"/>
<dbReference type="PANTHER" id="PTHR28630:SF3">
    <property type="entry name" value="PEROXIREDOXIN-LIKE 2C"/>
    <property type="match status" value="1"/>
</dbReference>
<comment type="caution">
    <text evidence="1">The sequence shown here is derived from an EMBL/GenBank/DDBJ whole genome shotgun (WGS) entry which is preliminary data.</text>
</comment>
<dbReference type="Proteomes" id="UP001054857">
    <property type="component" value="Unassembled WGS sequence"/>
</dbReference>
<keyword evidence="2" id="KW-1185">Reference proteome</keyword>
<dbReference type="EMBL" id="BMAR01000117">
    <property type="protein sequence ID" value="GFR53261.1"/>
    <property type="molecule type" value="Genomic_DNA"/>
</dbReference>
<name>A0AAD3E3X8_9CHLO</name>
<feature type="non-terminal residue" evidence="1">
    <location>
        <position position="271"/>
    </location>
</feature>